<reference evidence="2 3" key="1">
    <citation type="journal article" date="2017" name="Front. Microbiol.">
        <title>Labilibaculum manganireducens gen. nov., sp. nov. and Labilibaculum filiforme sp. nov., Novel Bacteroidetes Isolated from Subsurface Sediments of the Baltic Sea.</title>
        <authorList>
            <person name="Vandieken V."/>
            <person name="Marshall I.P."/>
            <person name="Niemann H."/>
            <person name="Engelen B."/>
            <person name="Cypionka H."/>
        </authorList>
    </citation>
    <scope>NUCLEOTIDE SEQUENCE [LARGE SCALE GENOMIC DNA]</scope>
    <source>
        <strain evidence="2 3">59.10-2M</strain>
    </source>
</reference>
<evidence type="ECO:0000256" key="1">
    <source>
        <dbReference type="SAM" id="MobiDB-lite"/>
    </source>
</evidence>
<name>A0A2N3HRN7_9BACT</name>
<accession>A0A2N3HRN7</accession>
<keyword evidence="3" id="KW-1185">Reference proteome</keyword>
<feature type="compositionally biased region" description="Polar residues" evidence="1">
    <location>
        <begin position="64"/>
        <end position="77"/>
    </location>
</feature>
<dbReference type="EMBL" id="MVDE01000055">
    <property type="protein sequence ID" value="PKQ60725.1"/>
    <property type="molecule type" value="Genomic_DNA"/>
</dbReference>
<dbReference type="AlphaFoldDB" id="A0A2N3HRN7"/>
<evidence type="ECO:0000313" key="3">
    <source>
        <dbReference type="Proteomes" id="UP000233618"/>
    </source>
</evidence>
<organism evidence="2 3">
    <name type="scientific">Labilibaculum manganireducens</name>
    <dbReference type="NCBI Taxonomy" id="1940525"/>
    <lineage>
        <taxon>Bacteria</taxon>
        <taxon>Pseudomonadati</taxon>
        <taxon>Bacteroidota</taxon>
        <taxon>Bacteroidia</taxon>
        <taxon>Marinilabiliales</taxon>
        <taxon>Marinifilaceae</taxon>
        <taxon>Labilibaculum</taxon>
    </lineage>
</organism>
<dbReference type="Proteomes" id="UP000233618">
    <property type="component" value="Unassembled WGS sequence"/>
</dbReference>
<dbReference type="RefSeq" id="WP_245870449.1">
    <property type="nucleotide sequence ID" value="NZ_MVDE01000055.1"/>
</dbReference>
<gene>
    <name evidence="2" type="ORF">BZG01_20530</name>
</gene>
<proteinExistence type="predicted"/>
<comment type="caution">
    <text evidence="2">The sequence shown here is derived from an EMBL/GenBank/DDBJ whole genome shotgun (WGS) entry which is preliminary data.</text>
</comment>
<evidence type="ECO:0000313" key="2">
    <source>
        <dbReference type="EMBL" id="PKQ60725.1"/>
    </source>
</evidence>
<protein>
    <submittedName>
        <fullName evidence="2">Uncharacterized protein</fullName>
    </submittedName>
</protein>
<feature type="region of interest" description="Disordered" evidence="1">
    <location>
        <begin position="64"/>
        <end position="93"/>
    </location>
</feature>
<sequence length="93" mass="11162">MKKKKKIHKDKKGREFIKESYFVGGKMKFRRIYVIDDIPADEFYEKNATDLDFYMNGDYHLMSSENESNNHDTLQNDIESEPYDNENLKDLPF</sequence>